<evidence type="ECO:0000256" key="5">
    <source>
        <dbReference type="ARBA" id="ARBA00023136"/>
    </source>
</evidence>
<evidence type="ECO:0000256" key="6">
    <source>
        <dbReference type="SAM" id="MobiDB-lite"/>
    </source>
</evidence>
<dbReference type="GO" id="GO:0016020">
    <property type="term" value="C:membrane"/>
    <property type="evidence" value="ECO:0007669"/>
    <property type="project" value="UniProtKB-SubCell"/>
</dbReference>
<feature type="transmembrane region" description="Helical" evidence="7">
    <location>
        <begin position="60"/>
        <end position="82"/>
    </location>
</feature>
<dbReference type="Proteomes" id="UP001500194">
    <property type="component" value="Unassembled WGS sequence"/>
</dbReference>
<evidence type="ECO:0000256" key="7">
    <source>
        <dbReference type="SAM" id="Phobius"/>
    </source>
</evidence>
<feature type="transmembrane region" description="Helical" evidence="7">
    <location>
        <begin position="199"/>
        <end position="221"/>
    </location>
</feature>
<evidence type="ECO:0000313" key="8">
    <source>
        <dbReference type="EMBL" id="GAA0644459.1"/>
    </source>
</evidence>
<feature type="transmembrane region" description="Helical" evidence="7">
    <location>
        <begin position="142"/>
        <end position="164"/>
    </location>
</feature>
<feature type="transmembrane region" description="Helical" evidence="7">
    <location>
        <begin position="312"/>
        <end position="338"/>
    </location>
</feature>
<feature type="transmembrane region" description="Helical" evidence="7">
    <location>
        <begin position="12"/>
        <end position="40"/>
    </location>
</feature>
<keyword evidence="3 7" id="KW-0812">Transmembrane</keyword>
<gene>
    <name evidence="8" type="ORF">GCM10009019_03010</name>
</gene>
<dbReference type="EMBL" id="BAAADU010000002">
    <property type="protein sequence ID" value="GAA0644459.1"/>
    <property type="molecule type" value="Genomic_DNA"/>
</dbReference>
<evidence type="ECO:0000256" key="3">
    <source>
        <dbReference type="ARBA" id="ARBA00022692"/>
    </source>
</evidence>
<evidence type="ECO:0000256" key="1">
    <source>
        <dbReference type="ARBA" id="ARBA00004141"/>
    </source>
</evidence>
<protein>
    <submittedName>
        <fullName evidence="8">AI-2E family transporter</fullName>
    </submittedName>
</protein>
<keyword evidence="4 7" id="KW-1133">Transmembrane helix</keyword>
<keyword evidence="5 7" id="KW-0472">Membrane</keyword>
<proteinExistence type="inferred from homology"/>
<dbReference type="GeneID" id="68572586"/>
<name>A0AAV3SWW8_9EURY</name>
<organism evidence="8 9">
    <name type="scientific">Salarchaeum japonicum</name>
    <dbReference type="NCBI Taxonomy" id="555573"/>
    <lineage>
        <taxon>Archaea</taxon>
        <taxon>Methanobacteriati</taxon>
        <taxon>Methanobacteriota</taxon>
        <taxon>Stenosarchaea group</taxon>
        <taxon>Halobacteria</taxon>
        <taxon>Halobacteriales</taxon>
        <taxon>Halobacteriaceae</taxon>
    </lineage>
</organism>
<keyword evidence="9" id="KW-1185">Reference proteome</keyword>
<feature type="transmembrane region" description="Helical" evidence="7">
    <location>
        <begin position="233"/>
        <end position="252"/>
    </location>
</feature>
<comment type="caution">
    <text evidence="8">The sequence shown here is derived from an EMBL/GenBank/DDBJ whole genome shotgun (WGS) entry which is preliminary data.</text>
</comment>
<reference evidence="8 9" key="1">
    <citation type="journal article" date="2019" name="Int. J. Syst. Evol. Microbiol.">
        <title>The Global Catalogue of Microorganisms (GCM) 10K type strain sequencing project: providing services to taxonomists for standard genome sequencing and annotation.</title>
        <authorList>
            <consortium name="The Broad Institute Genomics Platform"/>
            <consortium name="The Broad Institute Genome Sequencing Center for Infectious Disease"/>
            <person name="Wu L."/>
            <person name="Ma J."/>
        </authorList>
    </citation>
    <scope>NUCLEOTIDE SEQUENCE [LARGE SCALE GENOMIC DNA]</scope>
    <source>
        <strain evidence="8 9">JCM 16327</strain>
    </source>
</reference>
<dbReference type="AlphaFoldDB" id="A0AAV3SWW8"/>
<dbReference type="PANTHER" id="PTHR21716:SF4">
    <property type="entry name" value="TRANSMEMBRANE PROTEIN 245"/>
    <property type="match status" value="1"/>
</dbReference>
<accession>A0AAV3SWW8</accession>
<evidence type="ECO:0000256" key="2">
    <source>
        <dbReference type="ARBA" id="ARBA00009773"/>
    </source>
</evidence>
<feature type="compositionally biased region" description="Acidic residues" evidence="6">
    <location>
        <begin position="365"/>
        <end position="392"/>
    </location>
</feature>
<sequence>MEFDYDRARAGWWAAGSLLALALAFVVYRFLGTFVFGVFLYYATRPVYRRLKKRVRPPSLAAAISLLALALPALLLLAYTLAVGLQEFDKFLAARDIELTQLEAILQPYFDVSGIVQDPQSLLDDPNFVEAAQVFVSNASGYLGFIGNAALHLFVMITMAFYLLRDDHRLARWFRRRFSDADGVVEAYFARVDHDFSNIFFGNILNAVFTGIIGGISYSALDYVAPTGLGIPYPVLLGVLTGVASLIPVVGIKLVYIPLLAYLAGIAVSTSTALLWFPLLFFVVSFLIVDVIPDLVLRPYVSGRGLHLGMVMLAYIFGPLLWGWYGIFLGPMLLVLLVHFVKLVLPELIAGRPIESEAIGGLLADDTDQEPADDVAGDDTEPTADADAETDGDAERTASADGETGAGEESDE</sequence>
<feature type="transmembrane region" description="Helical" evidence="7">
    <location>
        <begin position="259"/>
        <end position="292"/>
    </location>
</feature>
<dbReference type="RefSeq" id="WP_227261980.1">
    <property type="nucleotide sequence ID" value="NZ_BAAADU010000002.1"/>
</dbReference>
<evidence type="ECO:0000256" key="4">
    <source>
        <dbReference type="ARBA" id="ARBA00022989"/>
    </source>
</evidence>
<dbReference type="InterPro" id="IPR002549">
    <property type="entry name" value="AI-2E-like"/>
</dbReference>
<dbReference type="Pfam" id="PF01594">
    <property type="entry name" value="AI-2E_transport"/>
    <property type="match status" value="1"/>
</dbReference>
<dbReference type="PANTHER" id="PTHR21716">
    <property type="entry name" value="TRANSMEMBRANE PROTEIN"/>
    <property type="match status" value="1"/>
</dbReference>
<evidence type="ECO:0000313" key="9">
    <source>
        <dbReference type="Proteomes" id="UP001500194"/>
    </source>
</evidence>
<comment type="subcellular location">
    <subcellularLocation>
        <location evidence="1">Membrane</location>
        <topology evidence="1">Multi-pass membrane protein</topology>
    </subcellularLocation>
</comment>
<feature type="region of interest" description="Disordered" evidence="6">
    <location>
        <begin position="363"/>
        <end position="412"/>
    </location>
</feature>
<comment type="similarity">
    <text evidence="2">Belongs to the autoinducer-2 exporter (AI-2E) (TC 2.A.86) family.</text>
</comment>